<comment type="caution">
    <text evidence="3">The sequence shown here is derived from an EMBL/GenBank/DDBJ whole genome shotgun (WGS) entry which is preliminary data.</text>
</comment>
<keyword evidence="2" id="KW-0472">Membrane</keyword>
<evidence type="ECO:0000313" key="3">
    <source>
        <dbReference type="EMBL" id="PKU25571.1"/>
    </source>
</evidence>
<accession>A0A2N3PYY9</accession>
<dbReference type="Proteomes" id="UP000233293">
    <property type="component" value="Unassembled WGS sequence"/>
</dbReference>
<dbReference type="RefSeq" id="WP_101249626.1">
    <property type="nucleotide sequence ID" value="NZ_PIUM01000004.1"/>
</dbReference>
<keyword evidence="2" id="KW-0812">Transmembrane</keyword>
<organism evidence="3 4">
    <name type="scientific">Telmatospirillum siberiense</name>
    <dbReference type="NCBI Taxonomy" id="382514"/>
    <lineage>
        <taxon>Bacteria</taxon>
        <taxon>Pseudomonadati</taxon>
        <taxon>Pseudomonadota</taxon>
        <taxon>Alphaproteobacteria</taxon>
        <taxon>Rhodospirillales</taxon>
        <taxon>Rhodospirillaceae</taxon>
        <taxon>Telmatospirillum</taxon>
    </lineage>
</organism>
<feature type="transmembrane region" description="Helical" evidence="2">
    <location>
        <begin position="6"/>
        <end position="26"/>
    </location>
</feature>
<dbReference type="GO" id="GO:0009271">
    <property type="term" value="P:phage shock"/>
    <property type="evidence" value="ECO:0007669"/>
    <property type="project" value="InterPro"/>
</dbReference>
<protein>
    <submittedName>
        <fullName evidence="3">Envelope stress response membrane protein PspB</fullName>
    </submittedName>
</protein>
<dbReference type="InterPro" id="IPR009554">
    <property type="entry name" value="Phageshock_PspB"/>
</dbReference>
<sequence>MMGWSGHMTGVLIVAIVVIGPIWLSLHYRARNAAGRMGRGDLSAKLDELTVLAGRMQARIEALERLLEAAQTKGKS</sequence>
<keyword evidence="2" id="KW-1133">Transmembrane helix</keyword>
<dbReference type="OrthoDB" id="7365677at2"/>
<reference evidence="4" key="1">
    <citation type="submission" date="2017-12" db="EMBL/GenBank/DDBJ databases">
        <title>Draft genome sequence of Telmatospirillum siberiense 26-4b1T, an acidotolerant peatland alphaproteobacterium potentially involved in sulfur cycling.</title>
        <authorList>
            <person name="Hausmann B."/>
            <person name="Pjevac P."/>
            <person name="Schreck K."/>
            <person name="Herbold C.W."/>
            <person name="Daims H."/>
            <person name="Wagner M."/>
            <person name="Pester M."/>
            <person name="Loy A."/>
        </authorList>
    </citation>
    <scope>NUCLEOTIDE SEQUENCE [LARGE SCALE GENOMIC DNA]</scope>
    <source>
        <strain evidence="4">26-4b1</strain>
    </source>
</reference>
<gene>
    <name evidence="3" type="primary">pspB</name>
    <name evidence="3" type="ORF">CWS72_05780</name>
</gene>
<feature type="coiled-coil region" evidence="1">
    <location>
        <begin position="46"/>
        <end position="73"/>
    </location>
</feature>
<proteinExistence type="predicted"/>
<dbReference type="AlphaFoldDB" id="A0A2N3PYY9"/>
<dbReference type="NCBIfam" id="TIGR02976">
    <property type="entry name" value="phageshock_pspB"/>
    <property type="match status" value="1"/>
</dbReference>
<evidence type="ECO:0000256" key="2">
    <source>
        <dbReference type="SAM" id="Phobius"/>
    </source>
</evidence>
<dbReference type="Pfam" id="PF06667">
    <property type="entry name" value="PspB"/>
    <property type="match status" value="1"/>
</dbReference>
<evidence type="ECO:0000256" key="1">
    <source>
        <dbReference type="SAM" id="Coils"/>
    </source>
</evidence>
<keyword evidence="4" id="KW-1185">Reference proteome</keyword>
<evidence type="ECO:0000313" key="4">
    <source>
        <dbReference type="Proteomes" id="UP000233293"/>
    </source>
</evidence>
<dbReference type="GO" id="GO:0006355">
    <property type="term" value="P:regulation of DNA-templated transcription"/>
    <property type="evidence" value="ECO:0007669"/>
    <property type="project" value="InterPro"/>
</dbReference>
<keyword evidence="1" id="KW-0175">Coiled coil</keyword>
<name>A0A2N3PYY9_9PROT</name>
<dbReference type="EMBL" id="PIUM01000004">
    <property type="protein sequence ID" value="PKU25571.1"/>
    <property type="molecule type" value="Genomic_DNA"/>
</dbReference>